<protein>
    <submittedName>
        <fullName evidence="2">Nucleoside-diphosphate-sugar epimerase</fullName>
    </submittedName>
</protein>
<evidence type="ECO:0000313" key="3">
    <source>
        <dbReference type="Proteomes" id="UP001174694"/>
    </source>
</evidence>
<comment type="caution">
    <text evidence="2">The sequence shown here is derived from an EMBL/GenBank/DDBJ whole genome shotgun (WGS) entry which is preliminary data.</text>
</comment>
<name>A0AA38RI18_9PEZI</name>
<dbReference type="SUPFAM" id="SSF51735">
    <property type="entry name" value="NAD(P)-binding Rossmann-fold domains"/>
    <property type="match status" value="1"/>
</dbReference>
<dbReference type="PANTHER" id="PTHR32487">
    <property type="entry name" value="3-OXO-DELTA(4,5)-STEROID 5-BETA-REDUCTASE"/>
    <property type="match status" value="1"/>
</dbReference>
<dbReference type="EMBL" id="JANBVO010000031">
    <property type="protein sequence ID" value="KAJ9138150.1"/>
    <property type="molecule type" value="Genomic_DNA"/>
</dbReference>
<dbReference type="PANTHER" id="PTHR32487:SF0">
    <property type="entry name" value="3-OXO-DELTA(4,5)-STEROID 5-BETA-REDUCTASE"/>
    <property type="match status" value="1"/>
</dbReference>
<gene>
    <name evidence="2" type="ORF">NKR23_g8718</name>
</gene>
<dbReference type="CDD" id="cd08948">
    <property type="entry name" value="5beta-POR_like_SDR_a"/>
    <property type="match status" value="1"/>
</dbReference>
<proteinExistence type="predicted"/>
<dbReference type="InterPro" id="IPR055222">
    <property type="entry name" value="PRISE-like_Rossmann-fold"/>
</dbReference>
<evidence type="ECO:0000259" key="1">
    <source>
        <dbReference type="Pfam" id="PF22917"/>
    </source>
</evidence>
<evidence type="ECO:0000313" key="2">
    <source>
        <dbReference type="EMBL" id="KAJ9138150.1"/>
    </source>
</evidence>
<organism evidence="2 3">
    <name type="scientific">Pleurostoma richardsiae</name>
    <dbReference type="NCBI Taxonomy" id="41990"/>
    <lineage>
        <taxon>Eukaryota</taxon>
        <taxon>Fungi</taxon>
        <taxon>Dikarya</taxon>
        <taxon>Ascomycota</taxon>
        <taxon>Pezizomycotina</taxon>
        <taxon>Sordariomycetes</taxon>
        <taxon>Sordariomycetidae</taxon>
        <taxon>Calosphaeriales</taxon>
        <taxon>Pleurostomataceae</taxon>
        <taxon>Pleurostoma</taxon>
    </lineage>
</organism>
<feature type="domain" description="PRISE-like Rossmann-fold" evidence="1">
    <location>
        <begin position="9"/>
        <end position="319"/>
    </location>
</feature>
<keyword evidence="3" id="KW-1185">Reference proteome</keyword>
<reference evidence="2" key="1">
    <citation type="submission" date="2022-07" db="EMBL/GenBank/DDBJ databases">
        <title>Fungi with potential for degradation of polypropylene.</title>
        <authorList>
            <person name="Gostincar C."/>
        </authorList>
    </citation>
    <scope>NUCLEOTIDE SEQUENCE</scope>
    <source>
        <strain evidence="2">EXF-13308</strain>
    </source>
</reference>
<dbReference type="Gene3D" id="3.40.50.720">
    <property type="entry name" value="NAD(P)-binding Rossmann-like Domain"/>
    <property type="match status" value="1"/>
</dbReference>
<dbReference type="Pfam" id="PF22917">
    <property type="entry name" value="PRISE"/>
    <property type="match status" value="1"/>
</dbReference>
<accession>A0AA38RI18</accession>
<sequence length="453" mass="51624">MPSSDGKVAFVTGANGVTGNALIEHLIRQPESEWSKIVITSRRQTQVFWQDHRVRFIALDFLAPIEELVQKMTPFCHDVTHAFFASYVHVADFKKLKEHNVPLFNNFLLAIDIVAAKTLQRVSLHTGTKHYGVHLGPVEVPTHEGIQRYNDHGENFYYPQEDALFDLAAKRKWDWNVIRPNAIVGFTPAGNGMSEALTLAVYILCCREQGRVPVFPGNRFFFHAVDDCSYAPSLADMSIWAATNEHTKNEVFNHANGDVFVWRYFWPKLGRYFGVEIPETHDWKAKGEDHHHMSNNFLMTDWAKDKKEVWERVVTKYGGNPKAFDWGTWDFFDWAIGKAWFTIGSVSKARKFGWTRYDDSYDSWIQTFRAFENAGVLPLPESHRAPKINVHQKPAELLHEATDVVALRASKHGDTIERARKDGAEHNFKSNGIQGAVVELNIEPEAQVASVSA</sequence>
<dbReference type="Proteomes" id="UP001174694">
    <property type="component" value="Unassembled WGS sequence"/>
</dbReference>
<dbReference type="InterPro" id="IPR036291">
    <property type="entry name" value="NAD(P)-bd_dom_sf"/>
</dbReference>
<dbReference type="AlphaFoldDB" id="A0AA38RI18"/>